<comment type="caution">
    <text evidence="1">The sequence shown here is derived from an EMBL/GenBank/DDBJ whole genome shotgun (WGS) entry which is preliminary data.</text>
</comment>
<evidence type="ECO:0000313" key="1">
    <source>
        <dbReference type="EMBL" id="KAK6539041.1"/>
    </source>
</evidence>
<accession>A0AAV9XAP0</accession>
<reference evidence="1 2" key="1">
    <citation type="submission" date="2019-10" db="EMBL/GenBank/DDBJ databases">
        <authorList>
            <person name="Palmer J.M."/>
        </authorList>
    </citation>
    <scope>NUCLEOTIDE SEQUENCE [LARGE SCALE GENOMIC DNA]</scope>
    <source>
        <strain evidence="1 2">TWF694</strain>
    </source>
</reference>
<dbReference type="Proteomes" id="UP001365542">
    <property type="component" value="Unassembled WGS sequence"/>
</dbReference>
<sequence length="131" mass="14847">MIKHSKKLELSADHRSLEAYRVSWWPPVGPVNISTILNRVRLLSGYRVFKPRCFGLSVPCQQGHKPLELVNTIKPSDSLNLYLDELQDKLVLSSSSVLQPSGYTVFGLFYLENLFHIASLSAILSHSRRPK</sequence>
<keyword evidence="2" id="KW-1185">Reference proteome</keyword>
<gene>
    <name evidence="1" type="ORF">TWF694_010588</name>
</gene>
<name>A0AAV9XAP0_9PEZI</name>
<protein>
    <submittedName>
        <fullName evidence="1">Uncharacterized protein</fullName>
    </submittedName>
</protein>
<evidence type="ECO:0000313" key="2">
    <source>
        <dbReference type="Proteomes" id="UP001365542"/>
    </source>
</evidence>
<proteinExistence type="predicted"/>
<organism evidence="1 2">
    <name type="scientific">Orbilia ellipsospora</name>
    <dbReference type="NCBI Taxonomy" id="2528407"/>
    <lineage>
        <taxon>Eukaryota</taxon>
        <taxon>Fungi</taxon>
        <taxon>Dikarya</taxon>
        <taxon>Ascomycota</taxon>
        <taxon>Pezizomycotina</taxon>
        <taxon>Orbiliomycetes</taxon>
        <taxon>Orbiliales</taxon>
        <taxon>Orbiliaceae</taxon>
        <taxon>Orbilia</taxon>
    </lineage>
</organism>
<dbReference type="EMBL" id="JAVHJO010000007">
    <property type="protein sequence ID" value="KAK6539041.1"/>
    <property type="molecule type" value="Genomic_DNA"/>
</dbReference>
<dbReference type="AlphaFoldDB" id="A0AAV9XAP0"/>